<evidence type="ECO:0000256" key="2">
    <source>
        <dbReference type="PIRSR" id="PIRSR602481-2"/>
    </source>
</evidence>
<dbReference type="InterPro" id="IPR036390">
    <property type="entry name" value="WH_DNA-bd_sf"/>
</dbReference>
<dbReference type="Gene3D" id="1.10.10.10">
    <property type="entry name" value="Winged helix-like DNA-binding domain superfamily/Winged helix DNA-binding domain"/>
    <property type="match status" value="1"/>
</dbReference>
<dbReference type="Pfam" id="PF01475">
    <property type="entry name" value="FUR"/>
    <property type="match status" value="1"/>
</dbReference>
<comment type="cofactor">
    <cofactor evidence="1">
        <name>Zn(2+)</name>
        <dbReference type="ChEBI" id="CHEBI:29105"/>
    </cofactor>
    <text evidence="1">Binds 1 zinc ion per subunit.</text>
</comment>
<comment type="cofactor">
    <cofactor evidence="2">
        <name>Mn(2+)</name>
        <dbReference type="ChEBI" id="CHEBI:29035"/>
    </cofactor>
    <cofactor evidence="2">
        <name>Fe(2+)</name>
        <dbReference type="ChEBI" id="CHEBI:29033"/>
    </cofactor>
    <text evidence="2">Binds 1 Mn(2+) or Fe(2+) ion per subunit.</text>
</comment>
<feature type="binding site" evidence="1">
    <location>
        <position position="121"/>
    </location>
    <ligand>
        <name>Zn(2+)</name>
        <dbReference type="ChEBI" id="CHEBI:29105"/>
    </ligand>
</feature>
<organism evidence="3 4">
    <name type="scientific">Empedobacter tilapiae</name>
    <dbReference type="NCBI Taxonomy" id="2491114"/>
    <lineage>
        <taxon>Bacteria</taxon>
        <taxon>Pseudomonadati</taxon>
        <taxon>Bacteroidota</taxon>
        <taxon>Flavobacteriia</taxon>
        <taxon>Flavobacteriales</taxon>
        <taxon>Weeksellaceae</taxon>
        <taxon>Empedobacter</taxon>
    </lineage>
</organism>
<dbReference type="Proteomes" id="UP000297998">
    <property type="component" value="Unassembled WGS sequence"/>
</dbReference>
<keyword evidence="1" id="KW-0479">Metal-binding</keyword>
<dbReference type="PANTHER" id="PTHR33202">
    <property type="entry name" value="ZINC UPTAKE REGULATION PROTEIN"/>
    <property type="match status" value="1"/>
</dbReference>
<gene>
    <name evidence="3" type="ORF">E4J94_11175</name>
</gene>
<feature type="binding site" evidence="1">
    <location>
        <position position="87"/>
    </location>
    <ligand>
        <name>Zn(2+)</name>
        <dbReference type="ChEBI" id="CHEBI:29105"/>
    </ligand>
</feature>
<accession>A0A4Z1BCR2</accession>
<feature type="binding site" evidence="2">
    <location>
        <position position="98"/>
    </location>
    <ligand>
        <name>Fe cation</name>
        <dbReference type="ChEBI" id="CHEBI:24875"/>
    </ligand>
</feature>
<dbReference type="GO" id="GO:0003700">
    <property type="term" value="F:DNA-binding transcription factor activity"/>
    <property type="evidence" value="ECO:0007669"/>
    <property type="project" value="InterPro"/>
</dbReference>
<dbReference type="InterPro" id="IPR036388">
    <property type="entry name" value="WH-like_DNA-bd_sf"/>
</dbReference>
<dbReference type="InterPro" id="IPR002481">
    <property type="entry name" value="FUR"/>
</dbReference>
<feature type="binding site" evidence="2">
    <location>
        <position position="79"/>
    </location>
    <ligand>
        <name>Fe cation</name>
        <dbReference type="ChEBI" id="CHEBI:24875"/>
    </ligand>
</feature>
<dbReference type="AlphaFoldDB" id="A0A4Z1BCR2"/>
<dbReference type="GO" id="GO:1900376">
    <property type="term" value="P:regulation of secondary metabolite biosynthetic process"/>
    <property type="evidence" value="ECO:0007669"/>
    <property type="project" value="TreeGrafter"/>
</dbReference>
<sequence length="127" mass="14638">MKRRNTPTKQAVLDLFDSCSTALNQEQIETQLQGKMDRATIYRILNNFCEDGMMHKVVGDDGVNYFAMCKTCCKHTQHHHDHFHFRCTTCNQLICLKEEININLPEGFSMKDCNCVISGTCQNCQKK</sequence>
<comment type="caution">
    <text evidence="3">The sequence shown here is derived from an EMBL/GenBank/DDBJ whole genome shotgun (WGS) entry which is preliminary data.</text>
</comment>
<evidence type="ECO:0000313" key="3">
    <source>
        <dbReference type="EMBL" id="TGN26384.1"/>
    </source>
</evidence>
<reference evidence="3 4" key="1">
    <citation type="submission" date="2019-03" db="EMBL/GenBank/DDBJ databases">
        <title>Empedobacter tilapiae sp. nov., isolated from an intestine of Nile tilapia Oreochromis niloticus.</title>
        <authorList>
            <person name="Kim Y.-O."/>
            <person name="Yoon J.-H."/>
        </authorList>
    </citation>
    <scope>NUCLEOTIDE SEQUENCE [LARGE SCALE GENOMIC DNA]</scope>
    <source>
        <strain evidence="3 4">MRS2</strain>
    </source>
</reference>
<feature type="binding site" evidence="1">
    <location>
        <position position="90"/>
    </location>
    <ligand>
        <name>Zn(2+)</name>
        <dbReference type="ChEBI" id="CHEBI:29105"/>
    </ligand>
</feature>
<dbReference type="RefSeq" id="WP_135835888.1">
    <property type="nucleotide sequence ID" value="NZ_SRPE01000007.1"/>
</dbReference>
<name>A0A4Z1BCR2_9FLAO</name>
<dbReference type="GO" id="GO:0045892">
    <property type="term" value="P:negative regulation of DNA-templated transcription"/>
    <property type="evidence" value="ECO:0007669"/>
    <property type="project" value="TreeGrafter"/>
</dbReference>
<dbReference type="EMBL" id="SRPE01000007">
    <property type="protein sequence ID" value="TGN26384.1"/>
    <property type="molecule type" value="Genomic_DNA"/>
</dbReference>
<dbReference type="OrthoDB" id="594893at2"/>
<protein>
    <submittedName>
        <fullName evidence="3">Transcriptional repressor</fullName>
    </submittedName>
</protein>
<keyword evidence="1" id="KW-0862">Zinc</keyword>
<evidence type="ECO:0000256" key="1">
    <source>
        <dbReference type="PIRSR" id="PIRSR602481-1"/>
    </source>
</evidence>
<feature type="binding site" evidence="2">
    <location>
        <position position="81"/>
    </location>
    <ligand>
        <name>Fe cation</name>
        <dbReference type="ChEBI" id="CHEBI:24875"/>
    </ligand>
</feature>
<keyword evidence="2" id="KW-0408">Iron</keyword>
<dbReference type="PANTHER" id="PTHR33202:SF7">
    <property type="entry name" value="FERRIC UPTAKE REGULATION PROTEIN"/>
    <property type="match status" value="1"/>
</dbReference>
<keyword evidence="4" id="KW-1185">Reference proteome</keyword>
<feature type="binding site" evidence="1">
    <location>
        <position position="124"/>
    </location>
    <ligand>
        <name>Zn(2+)</name>
        <dbReference type="ChEBI" id="CHEBI:29105"/>
    </ligand>
</feature>
<dbReference type="SUPFAM" id="SSF46785">
    <property type="entry name" value="Winged helix' DNA-binding domain"/>
    <property type="match status" value="1"/>
</dbReference>
<dbReference type="GO" id="GO:0008270">
    <property type="term" value="F:zinc ion binding"/>
    <property type="evidence" value="ECO:0007669"/>
    <property type="project" value="TreeGrafter"/>
</dbReference>
<evidence type="ECO:0000313" key="4">
    <source>
        <dbReference type="Proteomes" id="UP000297998"/>
    </source>
</evidence>
<dbReference type="GO" id="GO:0000976">
    <property type="term" value="F:transcription cis-regulatory region binding"/>
    <property type="evidence" value="ECO:0007669"/>
    <property type="project" value="TreeGrafter"/>
</dbReference>
<proteinExistence type="predicted"/>